<proteinExistence type="predicted"/>
<evidence type="ECO:0000313" key="1">
    <source>
        <dbReference type="EMBL" id="KAK7072734.1"/>
    </source>
</evidence>
<dbReference type="Proteomes" id="UP001381693">
    <property type="component" value="Unassembled WGS sequence"/>
</dbReference>
<accession>A0AAN8X4C4</accession>
<dbReference type="EMBL" id="JAXCGZ010013356">
    <property type="protein sequence ID" value="KAK7072734.1"/>
    <property type="molecule type" value="Genomic_DNA"/>
</dbReference>
<comment type="caution">
    <text evidence="1">The sequence shown here is derived from an EMBL/GenBank/DDBJ whole genome shotgun (WGS) entry which is preliminary data.</text>
</comment>
<keyword evidence="2" id="KW-1185">Reference proteome</keyword>
<evidence type="ECO:0000313" key="2">
    <source>
        <dbReference type="Proteomes" id="UP001381693"/>
    </source>
</evidence>
<reference evidence="1 2" key="1">
    <citation type="submission" date="2023-11" db="EMBL/GenBank/DDBJ databases">
        <title>Halocaridina rubra genome assembly.</title>
        <authorList>
            <person name="Smith C."/>
        </authorList>
    </citation>
    <scope>NUCLEOTIDE SEQUENCE [LARGE SCALE GENOMIC DNA]</scope>
    <source>
        <strain evidence="1">EP-1</strain>
        <tissue evidence="1">Whole</tissue>
    </source>
</reference>
<protein>
    <submittedName>
        <fullName evidence="1">Uncharacterized protein</fullName>
    </submittedName>
</protein>
<gene>
    <name evidence="1" type="ORF">SK128_010681</name>
</gene>
<dbReference type="AlphaFoldDB" id="A0AAN8X4C4"/>
<organism evidence="1 2">
    <name type="scientific">Halocaridina rubra</name>
    <name type="common">Hawaiian red shrimp</name>
    <dbReference type="NCBI Taxonomy" id="373956"/>
    <lineage>
        <taxon>Eukaryota</taxon>
        <taxon>Metazoa</taxon>
        <taxon>Ecdysozoa</taxon>
        <taxon>Arthropoda</taxon>
        <taxon>Crustacea</taxon>
        <taxon>Multicrustacea</taxon>
        <taxon>Malacostraca</taxon>
        <taxon>Eumalacostraca</taxon>
        <taxon>Eucarida</taxon>
        <taxon>Decapoda</taxon>
        <taxon>Pleocyemata</taxon>
        <taxon>Caridea</taxon>
        <taxon>Atyoidea</taxon>
        <taxon>Atyidae</taxon>
        <taxon>Halocaridina</taxon>
    </lineage>
</organism>
<name>A0AAN8X4C4_HALRR</name>
<sequence length="152" mass="16886">IGDVPGLSFQIKVHHIKGLWVMCHPASCGHVLASEGGFVTARCRCWWCQCALGPLCWYHGPPMRYRESFVRGTCEKCGVSSLILINYNVQVSQPYSKAPGPQALYTAILVLISFGLSQTLFDDLINIDDAQLIHLLYQSPSKDCRSLWKGGE</sequence>
<feature type="non-terminal residue" evidence="1">
    <location>
        <position position="1"/>
    </location>
</feature>